<proteinExistence type="inferred from homology"/>
<accession>A0ABR3GMB2</accession>
<dbReference type="SUPFAM" id="SSF48264">
    <property type="entry name" value="Cytochrome P450"/>
    <property type="match status" value="1"/>
</dbReference>
<feature type="transmembrane region" description="Helical" evidence="6">
    <location>
        <begin position="12"/>
        <end position="33"/>
    </location>
</feature>
<dbReference type="Pfam" id="PF00067">
    <property type="entry name" value="p450"/>
    <property type="match status" value="1"/>
</dbReference>
<evidence type="ECO:0000256" key="2">
    <source>
        <dbReference type="ARBA" id="ARBA00010617"/>
    </source>
</evidence>
<protein>
    <recommendedName>
        <fullName evidence="9">Cytochrome P450</fullName>
    </recommendedName>
</protein>
<dbReference type="InterPro" id="IPR001128">
    <property type="entry name" value="Cyt_P450"/>
</dbReference>
<dbReference type="Gene3D" id="1.10.630.10">
    <property type="entry name" value="Cytochrome P450"/>
    <property type="match status" value="1"/>
</dbReference>
<organism evidence="7 8">
    <name type="scientific">Discina gigas</name>
    <dbReference type="NCBI Taxonomy" id="1032678"/>
    <lineage>
        <taxon>Eukaryota</taxon>
        <taxon>Fungi</taxon>
        <taxon>Dikarya</taxon>
        <taxon>Ascomycota</taxon>
        <taxon>Pezizomycotina</taxon>
        <taxon>Pezizomycetes</taxon>
        <taxon>Pezizales</taxon>
        <taxon>Discinaceae</taxon>
        <taxon>Discina</taxon>
    </lineage>
</organism>
<evidence type="ECO:0000256" key="6">
    <source>
        <dbReference type="SAM" id="Phobius"/>
    </source>
</evidence>
<dbReference type="CDD" id="cd11058">
    <property type="entry name" value="CYP60B-like"/>
    <property type="match status" value="1"/>
</dbReference>
<sequence length="506" mass="57701">MAQALSFEALVPYMTACFMTCATVFLCVAYWVIGCIYNLYFHPLSKFPGPKAAAITRLWHSKHWVGGRYPQTITSLHQKYGPVMRIAPNALSFSSASSWRDIYGHTTNRATFLKTDWYNDGTHPNLASSRDPEQHSRMLKLLNSGFSSKALLEQEDIIQEYIDVLIAQLNVHATGAKSADMTQWYNFAAFDIVGDLSFGEPFGSLKTLELHFWPALIMDAIKALAWISELGAYPWLKAFIPYIVPKKAMAGRVRHWQYANDKITKRMNTVTSRKDFMSKILENKEAQGVTTDEMQAHASVMVLAGSETIATSLSAITYYLCRNPEVYKKLTTEIREAFNNYDDIKGQPTEKLSYLKAVIEEELRIFPAVPFGMPRYSPGETVDGYFIPKGVIVSTMSYASTHDPVNFHRPYEFLPERWLDPNCKDIKDASQPFLLGSRSCIGRNLAMMELRTILAKMLWVFDMQLTDDNLDWNRDATSYLVWKRPELLVKYTRRPGIYVPPIDNSE</sequence>
<dbReference type="PANTHER" id="PTHR24305:SF210">
    <property type="entry name" value="CYTOCHROME P450 MONOOXYGENASE ASQL-RELATED"/>
    <property type="match status" value="1"/>
</dbReference>
<reference evidence="7 8" key="1">
    <citation type="submission" date="2024-02" db="EMBL/GenBank/DDBJ databases">
        <title>Discinaceae phylogenomics.</title>
        <authorList>
            <person name="Dirks A.C."/>
            <person name="James T.Y."/>
        </authorList>
    </citation>
    <scope>NUCLEOTIDE SEQUENCE [LARGE SCALE GENOMIC DNA]</scope>
    <source>
        <strain evidence="7 8">ACD0624</strain>
    </source>
</reference>
<evidence type="ECO:0008006" key="9">
    <source>
        <dbReference type="Google" id="ProtNLM"/>
    </source>
</evidence>
<dbReference type="InterPro" id="IPR050121">
    <property type="entry name" value="Cytochrome_P450_monoxygenase"/>
</dbReference>
<evidence type="ECO:0000256" key="1">
    <source>
        <dbReference type="ARBA" id="ARBA00001971"/>
    </source>
</evidence>
<evidence type="ECO:0000256" key="3">
    <source>
        <dbReference type="ARBA" id="ARBA00022617"/>
    </source>
</evidence>
<gene>
    <name evidence="7" type="ORF">Q9L58_003879</name>
</gene>
<dbReference type="PRINTS" id="PR00463">
    <property type="entry name" value="EP450I"/>
</dbReference>
<keyword evidence="6" id="KW-0472">Membrane</keyword>
<dbReference type="EMBL" id="JBBBZM010000039">
    <property type="protein sequence ID" value="KAL0637056.1"/>
    <property type="molecule type" value="Genomic_DNA"/>
</dbReference>
<dbReference type="Proteomes" id="UP001447188">
    <property type="component" value="Unassembled WGS sequence"/>
</dbReference>
<keyword evidence="3" id="KW-0349">Heme</keyword>
<keyword evidence="8" id="KW-1185">Reference proteome</keyword>
<evidence type="ECO:0000313" key="7">
    <source>
        <dbReference type="EMBL" id="KAL0637056.1"/>
    </source>
</evidence>
<comment type="caution">
    <text evidence="7">The sequence shown here is derived from an EMBL/GenBank/DDBJ whole genome shotgun (WGS) entry which is preliminary data.</text>
</comment>
<evidence type="ECO:0000256" key="4">
    <source>
        <dbReference type="ARBA" id="ARBA00022723"/>
    </source>
</evidence>
<dbReference type="InterPro" id="IPR036396">
    <property type="entry name" value="Cyt_P450_sf"/>
</dbReference>
<comment type="similarity">
    <text evidence="2">Belongs to the cytochrome P450 family.</text>
</comment>
<dbReference type="InterPro" id="IPR002401">
    <property type="entry name" value="Cyt_P450_E_grp-I"/>
</dbReference>
<comment type="cofactor">
    <cofactor evidence="1">
        <name>heme</name>
        <dbReference type="ChEBI" id="CHEBI:30413"/>
    </cofactor>
</comment>
<keyword evidence="6" id="KW-0812">Transmembrane</keyword>
<evidence type="ECO:0000256" key="5">
    <source>
        <dbReference type="ARBA" id="ARBA00023004"/>
    </source>
</evidence>
<dbReference type="PRINTS" id="PR00385">
    <property type="entry name" value="P450"/>
</dbReference>
<evidence type="ECO:0000313" key="8">
    <source>
        <dbReference type="Proteomes" id="UP001447188"/>
    </source>
</evidence>
<keyword evidence="5" id="KW-0408">Iron</keyword>
<name>A0ABR3GMB2_9PEZI</name>
<dbReference type="PANTHER" id="PTHR24305">
    <property type="entry name" value="CYTOCHROME P450"/>
    <property type="match status" value="1"/>
</dbReference>
<keyword evidence="6" id="KW-1133">Transmembrane helix</keyword>
<keyword evidence="4" id="KW-0479">Metal-binding</keyword>